<dbReference type="InterPro" id="IPR011057">
    <property type="entry name" value="Mss4-like_sf"/>
</dbReference>
<dbReference type="STRING" id="913774.A0A0C3I1S4"/>
<keyword evidence="2" id="KW-0479">Metal-binding</keyword>
<dbReference type="SUPFAM" id="SSF51316">
    <property type="entry name" value="Mss4-like"/>
    <property type="match status" value="1"/>
</dbReference>
<protein>
    <recommendedName>
        <fullName evidence="5">CENP-V/GFA domain-containing protein</fullName>
    </recommendedName>
</protein>
<evidence type="ECO:0000313" key="6">
    <source>
        <dbReference type="EMBL" id="KIN09015.1"/>
    </source>
</evidence>
<reference evidence="7" key="2">
    <citation type="submission" date="2015-01" db="EMBL/GenBank/DDBJ databases">
        <title>Evolutionary Origins and Diversification of the Mycorrhizal Mutualists.</title>
        <authorList>
            <consortium name="DOE Joint Genome Institute"/>
            <consortium name="Mycorrhizal Genomics Consortium"/>
            <person name="Kohler A."/>
            <person name="Kuo A."/>
            <person name="Nagy L.G."/>
            <person name="Floudas D."/>
            <person name="Copeland A."/>
            <person name="Barry K.W."/>
            <person name="Cichocki N."/>
            <person name="Veneault-Fourrey C."/>
            <person name="LaButti K."/>
            <person name="Lindquist E.A."/>
            <person name="Lipzen A."/>
            <person name="Lundell T."/>
            <person name="Morin E."/>
            <person name="Murat C."/>
            <person name="Riley R."/>
            <person name="Ohm R."/>
            <person name="Sun H."/>
            <person name="Tunlid A."/>
            <person name="Henrissat B."/>
            <person name="Grigoriev I.V."/>
            <person name="Hibbett D.S."/>
            <person name="Martin F."/>
        </authorList>
    </citation>
    <scope>NUCLEOTIDE SEQUENCE [LARGE SCALE GENOMIC DNA]</scope>
    <source>
        <strain evidence="7">Zn</strain>
    </source>
</reference>
<dbReference type="PANTHER" id="PTHR33337">
    <property type="entry name" value="GFA DOMAIN-CONTAINING PROTEIN"/>
    <property type="match status" value="1"/>
</dbReference>
<keyword evidence="4" id="KW-0456">Lyase</keyword>
<evidence type="ECO:0000256" key="4">
    <source>
        <dbReference type="ARBA" id="ARBA00023239"/>
    </source>
</evidence>
<gene>
    <name evidence="6" type="ORF">OIDMADRAFT_48851</name>
</gene>
<keyword evidence="7" id="KW-1185">Reference proteome</keyword>
<dbReference type="OrthoDB" id="406544at2759"/>
<organism evidence="6 7">
    <name type="scientific">Oidiodendron maius (strain Zn)</name>
    <dbReference type="NCBI Taxonomy" id="913774"/>
    <lineage>
        <taxon>Eukaryota</taxon>
        <taxon>Fungi</taxon>
        <taxon>Dikarya</taxon>
        <taxon>Ascomycota</taxon>
        <taxon>Pezizomycotina</taxon>
        <taxon>Leotiomycetes</taxon>
        <taxon>Leotiomycetes incertae sedis</taxon>
        <taxon>Myxotrichaceae</taxon>
        <taxon>Oidiodendron</taxon>
    </lineage>
</organism>
<dbReference type="GO" id="GO:0016846">
    <property type="term" value="F:carbon-sulfur lyase activity"/>
    <property type="evidence" value="ECO:0007669"/>
    <property type="project" value="InterPro"/>
</dbReference>
<dbReference type="Pfam" id="PF04828">
    <property type="entry name" value="GFA"/>
    <property type="match status" value="1"/>
</dbReference>
<evidence type="ECO:0000256" key="3">
    <source>
        <dbReference type="ARBA" id="ARBA00022833"/>
    </source>
</evidence>
<dbReference type="HOGENOM" id="CLU_055491_3_2_1"/>
<name>A0A0C3I1S4_OIDMZ</name>
<comment type="similarity">
    <text evidence="1">Belongs to the Gfa family.</text>
</comment>
<evidence type="ECO:0000313" key="7">
    <source>
        <dbReference type="Proteomes" id="UP000054321"/>
    </source>
</evidence>
<dbReference type="EMBL" id="KN832870">
    <property type="protein sequence ID" value="KIN09015.1"/>
    <property type="molecule type" value="Genomic_DNA"/>
</dbReference>
<dbReference type="GO" id="GO:0046872">
    <property type="term" value="F:metal ion binding"/>
    <property type="evidence" value="ECO:0007669"/>
    <property type="project" value="UniProtKB-KW"/>
</dbReference>
<dbReference type="Gene3D" id="3.90.1590.10">
    <property type="entry name" value="glutathione-dependent formaldehyde- activating enzyme (gfa)"/>
    <property type="match status" value="1"/>
</dbReference>
<dbReference type="Proteomes" id="UP000054321">
    <property type="component" value="Unassembled WGS sequence"/>
</dbReference>
<feature type="domain" description="CENP-V/GFA" evidence="5">
    <location>
        <begin position="6"/>
        <end position="122"/>
    </location>
</feature>
<dbReference type="PANTHER" id="PTHR33337:SF40">
    <property type="entry name" value="CENP-V_GFA DOMAIN-CONTAINING PROTEIN-RELATED"/>
    <property type="match status" value="1"/>
</dbReference>
<keyword evidence="3" id="KW-0862">Zinc</keyword>
<proteinExistence type="inferred from homology"/>
<evidence type="ECO:0000256" key="1">
    <source>
        <dbReference type="ARBA" id="ARBA00005495"/>
    </source>
</evidence>
<accession>A0A0C3I1S4</accession>
<dbReference type="InParanoid" id="A0A0C3I1S4"/>
<dbReference type="AlphaFoldDB" id="A0A0C3I1S4"/>
<sequence length="144" mass="15999">MDKAIVRGCCLCGGVIFDVVGEPETCFQCFCQHCQKSAGAPSQLSAKFNKNQVHVKLGRELLKTYILKDTLSGQDKHKVFCSDCGCTLWTIPMRHGGDSFIVRTSLMENGLQKYVPNVVLFDRYVQRLSVGQVNPKSFATMPGF</sequence>
<evidence type="ECO:0000256" key="2">
    <source>
        <dbReference type="ARBA" id="ARBA00022723"/>
    </source>
</evidence>
<dbReference type="PROSITE" id="PS51891">
    <property type="entry name" value="CENP_V_GFA"/>
    <property type="match status" value="1"/>
</dbReference>
<dbReference type="InterPro" id="IPR006913">
    <property type="entry name" value="CENP-V/GFA"/>
</dbReference>
<reference evidence="6 7" key="1">
    <citation type="submission" date="2014-04" db="EMBL/GenBank/DDBJ databases">
        <authorList>
            <consortium name="DOE Joint Genome Institute"/>
            <person name="Kuo A."/>
            <person name="Martino E."/>
            <person name="Perotto S."/>
            <person name="Kohler A."/>
            <person name="Nagy L.G."/>
            <person name="Floudas D."/>
            <person name="Copeland A."/>
            <person name="Barry K.W."/>
            <person name="Cichocki N."/>
            <person name="Veneault-Fourrey C."/>
            <person name="LaButti K."/>
            <person name="Lindquist E.A."/>
            <person name="Lipzen A."/>
            <person name="Lundell T."/>
            <person name="Morin E."/>
            <person name="Murat C."/>
            <person name="Sun H."/>
            <person name="Tunlid A."/>
            <person name="Henrissat B."/>
            <person name="Grigoriev I.V."/>
            <person name="Hibbett D.S."/>
            <person name="Martin F."/>
            <person name="Nordberg H.P."/>
            <person name="Cantor M.N."/>
            <person name="Hua S.X."/>
        </authorList>
    </citation>
    <scope>NUCLEOTIDE SEQUENCE [LARGE SCALE GENOMIC DNA]</scope>
    <source>
        <strain evidence="6 7">Zn</strain>
    </source>
</reference>
<evidence type="ECO:0000259" key="5">
    <source>
        <dbReference type="PROSITE" id="PS51891"/>
    </source>
</evidence>